<sequence length="144" mass="16351">MGLRAVMLLWITSLIYLSHGDLAVDEELIVPKHSHPSGGSFHMNPEGSEVLEAARKAVEEFNKRSSSKKYFRLLNVTSAEAQVTNLINYKIDAVIVKTKCLKSEEADIETCILGKKQKQRTCRFEVTFNPQNDTYELLLFSCKR</sequence>
<keyword evidence="2" id="KW-0732">Signal</keyword>
<proteinExistence type="inferred from homology"/>
<protein>
    <recommendedName>
        <fullName evidence="3">Cystatin domain-containing protein</fullName>
    </recommendedName>
</protein>
<dbReference type="Proteomes" id="UP001152803">
    <property type="component" value="Unassembled WGS sequence"/>
</dbReference>
<dbReference type="PANTHER" id="PTHR46186:SF13">
    <property type="entry name" value="SI:BUSM1-57F23.1"/>
    <property type="match status" value="1"/>
</dbReference>
<evidence type="ECO:0000256" key="2">
    <source>
        <dbReference type="SAM" id="SignalP"/>
    </source>
</evidence>
<dbReference type="EMBL" id="JAFJMO010000012">
    <property type="protein sequence ID" value="KAJ8260939.1"/>
    <property type="molecule type" value="Genomic_DNA"/>
</dbReference>
<dbReference type="SMART" id="SM00043">
    <property type="entry name" value="CY"/>
    <property type="match status" value="1"/>
</dbReference>
<dbReference type="Pfam" id="PF00031">
    <property type="entry name" value="Cystatin"/>
    <property type="match status" value="1"/>
</dbReference>
<feature type="domain" description="Cystatin" evidence="3">
    <location>
        <begin position="36"/>
        <end position="143"/>
    </location>
</feature>
<organism evidence="4 5">
    <name type="scientific">Conger conger</name>
    <name type="common">Conger eel</name>
    <name type="synonym">Muraena conger</name>
    <dbReference type="NCBI Taxonomy" id="82655"/>
    <lineage>
        <taxon>Eukaryota</taxon>
        <taxon>Metazoa</taxon>
        <taxon>Chordata</taxon>
        <taxon>Craniata</taxon>
        <taxon>Vertebrata</taxon>
        <taxon>Euteleostomi</taxon>
        <taxon>Actinopterygii</taxon>
        <taxon>Neopterygii</taxon>
        <taxon>Teleostei</taxon>
        <taxon>Anguilliformes</taxon>
        <taxon>Congridae</taxon>
        <taxon>Conger</taxon>
    </lineage>
</organism>
<dbReference type="CDD" id="cd00042">
    <property type="entry name" value="CY"/>
    <property type="match status" value="1"/>
</dbReference>
<feature type="chain" id="PRO_5040181538" description="Cystatin domain-containing protein" evidence="2">
    <location>
        <begin position="21"/>
        <end position="144"/>
    </location>
</feature>
<comment type="similarity">
    <text evidence="1">Belongs to the cystatin family.</text>
</comment>
<dbReference type="GO" id="GO:0004869">
    <property type="term" value="F:cysteine-type endopeptidase inhibitor activity"/>
    <property type="evidence" value="ECO:0007669"/>
    <property type="project" value="InterPro"/>
</dbReference>
<comment type="caution">
    <text evidence="4">The sequence shown here is derived from an EMBL/GenBank/DDBJ whole genome shotgun (WGS) entry which is preliminary data.</text>
</comment>
<reference evidence="4" key="1">
    <citation type="journal article" date="2023" name="Science">
        <title>Genome structures resolve the early diversification of teleost fishes.</title>
        <authorList>
            <person name="Parey E."/>
            <person name="Louis A."/>
            <person name="Montfort J."/>
            <person name="Bouchez O."/>
            <person name="Roques C."/>
            <person name="Iampietro C."/>
            <person name="Lluch J."/>
            <person name="Castinel A."/>
            <person name="Donnadieu C."/>
            <person name="Desvignes T."/>
            <person name="Floi Bucao C."/>
            <person name="Jouanno E."/>
            <person name="Wen M."/>
            <person name="Mejri S."/>
            <person name="Dirks R."/>
            <person name="Jansen H."/>
            <person name="Henkel C."/>
            <person name="Chen W.J."/>
            <person name="Zahm M."/>
            <person name="Cabau C."/>
            <person name="Klopp C."/>
            <person name="Thompson A.W."/>
            <person name="Robinson-Rechavi M."/>
            <person name="Braasch I."/>
            <person name="Lecointre G."/>
            <person name="Bobe J."/>
            <person name="Postlethwait J.H."/>
            <person name="Berthelot C."/>
            <person name="Roest Crollius H."/>
            <person name="Guiguen Y."/>
        </authorList>
    </citation>
    <scope>NUCLEOTIDE SEQUENCE</scope>
    <source>
        <strain evidence="4">Concon-B</strain>
    </source>
</reference>
<evidence type="ECO:0000313" key="5">
    <source>
        <dbReference type="Proteomes" id="UP001152803"/>
    </source>
</evidence>
<feature type="signal peptide" evidence="2">
    <location>
        <begin position="1"/>
        <end position="20"/>
    </location>
</feature>
<dbReference type="SUPFAM" id="SSF54403">
    <property type="entry name" value="Cystatin/monellin"/>
    <property type="match status" value="1"/>
</dbReference>
<dbReference type="InterPro" id="IPR000010">
    <property type="entry name" value="Cystatin_dom"/>
</dbReference>
<dbReference type="PANTHER" id="PTHR46186">
    <property type="entry name" value="CYSTATIN"/>
    <property type="match status" value="1"/>
</dbReference>
<evidence type="ECO:0000313" key="4">
    <source>
        <dbReference type="EMBL" id="KAJ8260939.1"/>
    </source>
</evidence>
<evidence type="ECO:0000256" key="1">
    <source>
        <dbReference type="ARBA" id="ARBA00009403"/>
    </source>
</evidence>
<keyword evidence="5" id="KW-1185">Reference proteome</keyword>
<name>A0A9Q1D7U9_CONCO</name>
<dbReference type="GO" id="GO:0005737">
    <property type="term" value="C:cytoplasm"/>
    <property type="evidence" value="ECO:0007669"/>
    <property type="project" value="TreeGrafter"/>
</dbReference>
<dbReference type="GO" id="GO:0005615">
    <property type="term" value="C:extracellular space"/>
    <property type="evidence" value="ECO:0007669"/>
    <property type="project" value="TreeGrafter"/>
</dbReference>
<dbReference type="AlphaFoldDB" id="A0A9Q1D7U9"/>
<dbReference type="InterPro" id="IPR046350">
    <property type="entry name" value="Cystatin_sf"/>
</dbReference>
<accession>A0A9Q1D7U9</accession>
<gene>
    <name evidence="4" type="ORF">COCON_G00166620</name>
</gene>
<dbReference type="Gene3D" id="3.10.450.10">
    <property type="match status" value="1"/>
</dbReference>
<dbReference type="OrthoDB" id="8886803at2759"/>
<evidence type="ECO:0000259" key="3">
    <source>
        <dbReference type="SMART" id="SM00043"/>
    </source>
</evidence>
<dbReference type="GO" id="GO:0031982">
    <property type="term" value="C:vesicle"/>
    <property type="evidence" value="ECO:0007669"/>
    <property type="project" value="TreeGrafter"/>
</dbReference>